<keyword evidence="3" id="KW-1185">Reference proteome</keyword>
<proteinExistence type="predicted"/>
<feature type="transmembrane region" description="Helical" evidence="1">
    <location>
        <begin position="78"/>
        <end position="100"/>
    </location>
</feature>
<dbReference type="Proteomes" id="UP000199520">
    <property type="component" value="Unassembled WGS sequence"/>
</dbReference>
<protein>
    <submittedName>
        <fullName evidence="2">Uncharacterized protein</fullName>
    </submittedName>
</protein>
<keyword evidence="1" id="KW-0812">Transmembrane</keyword>
<dbReference type="AlphaFoldDB" id="A0A1I4K9F1"/>
<sequence>MIFVFMVIDCLAYILLFINLYTCCCIGKLVFNQTKSISKSVLFGSSLICIYGLLIFHFKALDVLSQENHYAYYAIGDIFFQTIKYSFYFLTIIFALYLILKYLIKKSSELNIYKVIMASLLVLYTVVGVLGYYCYNLQQQIITLGLNNIYARSYYDVDAFLHKVVIDLQNKETPKKFDEYIHFNDPHAIGGLSRPGKIMPKEKFISWVLENIEVKPNVTSGMPIFTIGDWEIGGVPEESIPLKLREAIQSSEGPIVGSANLGYIYYSSTYPNSNSYIVHESFAAVPVRNVKTSETNYLRFRILKNHKYGTFSVTCYVDEFLKEIMEHKVNTKINQRYNWRQDNWSDG</sequence>
<organism evidence="2 3">
    <name type="scientific">Pelosinus propionicus DSM 13327</name>
    <dbReference type="NCBI Taxonomy" id="1123291"/>
    <lineage>
        <taxon>Bacteria</taxon>
        <taxon>Bacillati</taxon>
        <taxon>Bacillota</taxon>
        <taxon>Negativicutes</taxon>
        <taxon>Selenomonadales</taxon>
        <taxon>Sporomusaceae</taxon>
        <taxon>Pelosinus</taxon>
    </lineage>
</organism>
<name>A0A1I4K9F1_9FIRM</name>
<keyword evidence="1" id="KW-1133">Transmembrane helix</keyword>
<accession>A0A1I4K9F1</accession>
<evidence type="ECO:0000313" key="3">
    <source>
        <dbReference type="Proteomes" id="UP000199520"/>
    </source>
</evidence>
<evidence type="ECO:0000313" key="2">
    <source>
        <dbReference type="EMBL" id="SFL75432.1"/>
    </source>
</evidence>
<dbReference type="RefSeq" id="WP_090936475.1">
    <property type="nucleotide sequence ID" value="NZ_FOTS01000016.1"/>
</dbReference>
<feature type="transmembrane region" description="Helical" evidence="1">
    <location>
        <begin position="12"/>
        <end position="31"/>
    </location>
</feature>
<keyword evidence="1" id="KW-0472">Membrane</keyword>
<feature type="transmembrane region" description="Helical" evidence="1">
    <location>
        <begin position="40"/>
        <end position="58"/>
    </location>
</feature>
<dbReference type="STRING" id="1123291.SAMN04490355_101670"/>
<dbReference type="EMBL" id="FOTS01000016">
    <property type="protein sequence ID" value="SFL75432.1"/>
    <property type="molecule type" value="Genomic_DNA"/>
</dbReference>
<evidence type="ECO:0000256" key="1">
    <source>
        <dbReference type="SAM" id="Phobius"/>
    </source>
</evidence>
<gene>
    <name evidence="2" type="ORF">SAMN04490355_101670</name>
</gene>
<feature type="transmembrane region" description="Helical" evidence="1">
    <location>
        <begin position="112"/>
        <end position="133"/>
    </location>
</feature>
<reference evidence="3" key="1">
    <citation type="submission" date="2016-10" db="EMBL/GenBank/DDBJ databases">
        <authorList>
            <person name="Varghese N."/>
            <person name="Submissions S."/>
        </authorList>
    </citation>
    <scope>NUCLEOTIDE SEQUENCE [LARGE SCALE GENOMIC DNA]</scope>
    <source>
        <strain evidence="3">DSM 13327</strain>
    </source>
</reference>